<feature type="chain" id="PRO_5047367527" evidence="2">
    <location>
        <begin position="26"/>
        <end position="349"/>
    </location>
</feature>
<gene>
    <name evidence="4" type="ORF">CKO28_18220</name>
</gene>
<comment type="caution">
    <text evidence="4">The sequence shown here is derived from an EMBL/GenBank/DDBJ whole genome shotgun (WGS) entry which is preliminary data.</text>
</comment>
<dbReference type="PANTHER" id="PTHR30570:SF1">
    <property type="entry name" value="PHOSPHATE-BINDING PROTEIN PSTS"/>
    <property type="match status" value="1"/>
</dbReference>
<sequence length="349" mass="38076">MMKKTFAIAAAVAAVTALPSGDAAAQAREQIRIVGSSTVYPFATSVVEQFGKETQYPTPVIESTGSGGGLQLFCAGVGAEHPDITNASRRIKPSEVKRCQENGVQKITEVKIGADGIVFANSVEGPDADFQLKHIWQALAAQVPQDGELVKNPYETWADIDSSLPDKKIEIYGPPPTSGTRDAWNELAMMGGCKQFDMIASMSESKMEEACLTYRSDGAWIEAGENDTLIVQKLNSNTNAYGIFGYSFLDQNRNTIQAAKINGVAPTVENISADQYPISRSLWFYVKNAHVGVIPGIEAYVKEFTRASTWGPNGYLVEKGLIPMPEQQRNAWRQKARNFEPLNPEEIMG</sequence>
<evidence type="ECO:0000313" key="4">
    <source>
        <dbReference type="EMBL" id="MBK1669974.1"/>
    </source>
</evidence>
<evidence type="ECO:0000256" key="1">
    <source>
        <dbReference type="ARBA" id="ARBA00022729"/>
    </source>
</evidence>
<evidence type="ECO:0000259" key="3">
    <source>
        <dbReference type="Pfam" id="PF12849"/>
    </source>
</evidence>
<dbReference type="EMBL" id="NRRL01000069">
    <property type="protein sequence ID" value="MBK1669974.1"/>
    <property type="molecule type" value="Genomic_DNA"/>
</dbReference>
<keyword evidence="1 2" id="KW-0732">Signal</keyword>
<dbReference type="RefSeq" id="WP_200342316.1">
    <property type="nucleotide sequence ID" value="NZ_NRRL01000069.1"/>
</dbReference>
<dbReference type="PANTHER" id="PTHR30570">
    <property type="entry name" value="PERIPLASMIC PHOSPHATE BINDING COMPONENT OF PHOSPHATE ABC TRANSPORTER"/>
    <property type="match status" value="1"/>
</dbReference>
<accession>A0ABS1DIE9</accession>
<dbReference type="Gene3D" id="3.40.190.10">
    <property type="entry name" value="Periplasmic binding protein-like II"/>
    <property type="match status" value="2"/>
</dbReference>
<dbReference type="Proteomes" id="UP001296873">
    <property type="component" value="Unassembled WGS sequence"/>
</dbReference>
<evidence type="ECO:0000256" key="2">
    <source>
        <dbReference type="SAM" id="SignalP"/>
    </source>
</evidence>
<feature type="signal peptide" evidence="2">
    <location>
        <begin position="1"/>
        <end position="25"/>
    </location>
</feature>
<organism evidence="4 5">
    <name type="scientific">Rhodovibrio sodomensis</name>
    <dbReference type="NCBI Taxonomy" id="1088"/>
    <lineage>
        <taxon>Bacteria</taxon>
        <taxon>Pseudomonadati</taxon>
        <taxon>Pseudomonadota</taxon>
        <taxon>Alphaproteobacteria</taxon>
        <taxon>Rhodospirillales</taxon>
        <taxon>Rhodovibrionaceae</taxon>
        <taxon>Rhodovibrio</taxon>
    </lineage>
</organism>
<keyword evidence="5" id="KW-1185">Reference proteome</keyword>
<evidence type="ECO:0000313" key="5">
    <source>
        <dbReference type="Proteomes" id="UP001296873"/>
    </source>
</evidence>
<dbReference type="SUPFAM" id="SSF53850">
    <property type="entry name" value="Periplasmic binding protein-like II"/>
    <property type="match status" value="1"/>
</dbReference>
<reference evidence="4 5" key="1">
    <citation type="journal article" date="2020" name="Microorganisms">
        <title>Osmotic Adaptation and Compatible Solute Biosynthesis of Phototrophic Bacteria as Revealed from Genome Analyses.</title>
        <authorList>
            <person name="Imhoff J.F."/>
            <person name="Rahn T."/>
            <person name="Kunzel S."/>
            <person name="Keller A."/>
            <person name="Neulinger S.C."/>
        </authorList>
    </citation>
    <scope>NUCLEOTIDE SEQUENCE [LARGE SCALE GENOMIC DNA]</scope>
    <source>
        <strain evidence="4 5">DSM 9895</strain>
    </source>
</reference>
<feature type="domain" description="PBP" evidence="3">
    <location>
        <begin position="22"/>
        <end position="306"/>
    </location>
</feature>
<name>A0ABS1DIE9_9PROT</name>
<protein>
    <submittedName>
        <fullName evidence="4">Phosphate ABC transporter substrate-binding protein</fullName>
    </submittedName>
</protein>
<proteinExistence type="predicted"/>
<dbReference type="InterPro" id="IPR024370">
    <property type="entry name" value="PBP_domain"/>
</dbReference>
<dbReference type="Pfam" id="PF12849">
    <property type="entry name" value="PBP_like_2"/>
    <property type="match status" value="1"/>
</dbReference>
<dbReference type="InterPro" id="IPR050811">
    <property type="entry name" value="Phosphate_ABC_transporter"/>
</dbReference>